<dbReference type="AlphaFoldDB" id="A0A6B2L392"/>
<dbReference type="InterPro" id="IPR049945">
    <property type="entry name" value="AAA_22"/>
</dbReference>
<feature type="domain" description="AAA+ ATPase" evidence="4">
    <location>
        <begin position="108"/>
        <end position="261"/>
    </location>
</feature>
<organism evidence="5">
    <name type="scientific">Arcella intermedia</name>
    <dbReference type="NCBI Taxonomy" id="1963864"/>
    <lineage>
        <taxon>Eukaryota</taxon>
        <taxon>Amoebozoa</taxon>
        <taxon>Tubulinea</taxon>
        <taxon>Elardia</taxon>
        <taxon>Arcellinida</taxon>
        <taxon>Sphaerothecina</taxon>
        <taxon>Arcellidae</taxon>
        <taxon>Arcella</taxon>
    </lineage>
</organism>
<dbReference type="InterPro" id="IPR027417">
    <property type="entry name" value="P-loop_NTPase"/>
</dbReference>
<dbReference type="Pfam" id="PF09079">
    <property type="entry name" value="WHD_Cdc6"/>
    <property type="match status" value="1"/>
</dbReference>
<dbReference type="GO" id="GO:0016887">
    <property type="term" value="F:ATP hydrolysis activity"/>
    <property type="evidence" value="ECO:0007669"/>
    <property type="project" value="InterPro"/>
</dbReference>
<dbReference type="Gene3D" id="3.40.50.300">
    <property type="entry name" value="P-loop containing nucleotide triphosphate hydrolases"/>
    <property type="match status" value="1"/>
</dbReference>
<dbReference type="GO" id="GO:0003688">
    <property type="term" value="F:DNA replication origin binding"/>
    <property type="evidence" value="ECO:0007669"/>
    <property type="project" value="TreeGrafter"/>
</dbReference>
<sequence>MSNSSSSSEPRRKVSKVVKKKKEEKEEDSESGFFSISSDSESGGLIVSFSSDSDSDTDDSKSDKKFAKDLSSAKLRLSPSFSPECLVGREYEKEQIELFFRNNISKCSPGSLYVAGVPGTGKTATLNQIIDTITIERQLKNDKILTIKCNCVSLTTEKKFYERILLCLNVKDRPDKAPDMLRKIEEKLRFLSKSSIPVILMMDEIDQLKADLIYNIYKWPNMQESSTIIVGISNELSFIEKFPKLLTLKYVPKTIHFGAYDKNQIIEILKNRLGPQLALYRPEVFQLIAMRSASNGDIRRALDIATKALLNLQNRAKGNEAGQQAMVEMKDVLEVLKGVSNLDVAGIQQLPNQQKIILVCMVNLSQEKQLDFGKILKEYRRVCSLLGLSGSLPHNEFMSSCELLGSTEYVEINRISKSKAKSKNAVPQELYQIHLKIPAILMAHATKGTLLEKALLVKTDPS</sequence>
<dbReference type="SUPFAM" id="SSF52540">
    <property type="entry name" value="P-loop containing nucleoside triphosphate hydrolases"/>
    <property type="match status" value="1"/>
</dbReference>
<protein>
    <recommendedName>
        <fullName evidence="4">AAA+ ATPase domain-containing protein</fullName>
    </recommendedName>
</protein>
<dbReference type="GO" id="GO:0006270">
    <property type="term" value="P:DNA replication initiation"/>
    <property type="evidence" value="ECO:0007669"/>
    <property type="project" value="TreeGrafter"/>
</dbReference>
<evidence type="ECO:0000256" key="1">
    <source>
        <dbReference type="ARBA" id="ARBA00006184"/>
    </source>
</evidence>
<dbReference type="InterPro" id="IPR003593">
    <property type="entry name" value="AAA+_ATPase"/>
</dbReference>
<dbReference type="InterPro" id="IPR036390">
    <property type="entry name" value="WH_DNA-bd_sf"/>
</dbReference>
<dbReference type="InterPro" id="IPR036388">
    <property type="entry name" value="WH-like_DNA-bd_sf"/>
</dbReference>
<evidence type="ECO:0000256" key="3">
    <source>
        <dbReference type="SAM" id="MobiDB-lite"/>
    </source>
</evidence>
<evidence type="ECO:0000259" key="4">
    <source>
        <dbReference type="SMART" id="SM00382"/>
    </source>
</evidence>
<feature type="compositionally biased region" description="Basic residues" evidence="3">
    <location>
        <begin position="13"/>
        <end position="22"/>
    </location>
</feature>
<reference evidence="5" key="1">
    <citation type="journal article" date="2020" name="J. Eukaryot. Microbiol.">
        <title>De novo Sequencing, Assembly and Annotation of the Transcriptome for the Free-Living Testate Amoeba Arcella intermedia.</title>
        <authorList>
            <person name="Ribeiro G.M."/>
            <person name="Porfirio-Sousa A.L."/>
            <person name="Maurer-Alcala X.X."/>
            <person name="Katz L.A."/>
            <person name="Lahr D.J.G."/>
        </authorList>
    </citation>
    <scope>NUCLEOTIDE SEQUENCE</scope>
</reference>
<dbReference type="GO" id="GO:0005634">
    <property type="term" value="C:nucleus"/>
    <property type="evidence" value="ECO:0007669"/>
    <property type="project" value="TreeGrafter"/>
</dbReference>
<dbReference type="GO" id="GO:0033314">
    <property type="term" value="P:mitotic DNA replication checkpoint signaling"/>
    <property type="evidence" value="ECO:0007669"/>
    <property type="project" value="TreeGrafter"/>
</dbReference>
<keyword evidence="2" id="KW-0235">DNA replication</keyword>
<dbReference type="SUPFAM" id="SSF46785">
    <property type="entry name" value="Winged helix' DNA-binding domain"/>
    <property type="match status" value="1"/>
</dbReference>
<comment type="similarity">
    <text evidence="1">Belongs to the CDC6/cdc18 family.</text>
</comment>
<feature type="region of interest" description="Disordered" evidence="3">
    <location>
        <begin position="1"/>
        <end position="63"/>
    </location>
</feature>
<dbReference type="InterPro" id="IPR015163">
    <property type="entry name" value="Cdc6_C"/>
</dbReference>
<evidence type="ECO:0000313" key="5">
    <source>
        <dbReference type="EMBL" id="NDV31385.1"/>
    </source>
</evidence>
<proteinExistence type="inferred from homology"/>
<dbReference type="SMART" id="SM00382">
    <property type="entry name" value="AAA"/>
    <property type="match status" value="1"/>
</dbReference>
<dbReference type="EMBL" id="GIBP01002416">
    <property type="protein sequence ID" value="NDV31385.1"/>
    <property type="molecule type" value="Transcribed_RNA"/>
</dbReference>
<feature type="compositionally biased region" description="Low complexity" evidence="3">
    <location>
        <begin position="31"/>
        <end position="52"/>
    </location>
</feature>
<evidence type="ECO:0000256" key="2">
    <source>
        <dbReference type="ARBA" id="ARBA00022705"/>
    </source>
</evidence>
<name>A0A6B2L392_9EUKA</name>
<dbReference type="Pfam" id="PF13401">
    <property type="entry name" value="AAA_22"/>
    <property type="match status" value="1"/>
</dbReference>
<accession>A0A6B2L392</accession>
<dbReference type="Gene3D" id="1.10.10.10">
    <property type="entry name" value="Winged helix-like DNA-binding domain superfamily/Winged helix DNA-binding domain"/>
    <property type="match status" value="1"/>
</dbReference>
<dbReference type="PANTHER" id="PTHR10763:SF26">
    <property type="entry name" value="CELL DIVISION CONTROL PROTEIN 6 HOMOLOG"/>
    <property type="match status" value="1"/>
</dbReference>
<dbReference type="PANTHER" id="PTHR10763">
    <property type="entry name" value="CELL DIVISION CONTROL PROTEIN 6-RELATED"/>
    <property type="match status" value="1"/>
</dbReference>
<dbReference type="Gene3D" id="1.10.8.60">
    <property type="match status" value="1"/>
</dbReference>
<dbReference type="InterPro" id="IPR050311">
    <property type="entry name" value="ORC1/CDC6"/>
</dbReference>